<comment type="similarity">
    <text evidence="1">Belongs to the TMEM121 family.</text>
</comment>
<dbReference type="InterPro" id="IPR026624">
    <property type="entry name" value="CECR6"/>
</dbReference>
<accession>A0A0B7B3E8</accession>
<feature type="transmembrane region" description="Helical" evidence="2">
    <location>
        <begin position="20"/>
        <end position="39"/>
    </location>
</feature>
<protein>
    <submittedName>
        <fullName evidence="3">Uncharacterized protein</fullName>
    </submittedName>
</protein>
<proteinExistence type="inferred from homology"/>
<feature type="transmembrane region" description="Helical" evidence="2">
    <location>
        <begin position="232"/>
        <end position="250"/>
    </location>
</feature>
<name>A0A0B7B3E8_9EUPU</name>
<feature type="transmembrane region" description="Helical" evidence="2">
    <location>
        <begin position="51"/>
        <end position="72"/>
    </location>
</feature>
<feature type="transmembrane region" description="Helical" evidence="2">
    <location>
        <begin position="193"/>
        <end position="212"/>
    </location>
</feature>
<feature type="transmembrane region" description="Helical" evidence="2">
    <location>
        <begin position="256"/>
        <end position="276"/>
    </location>
</feature>
<keyword evidence="2" id="KW-0812">Transmembrane</keyword>
<evidence type="ECO:0000256" key="2">
    <source>
        <dbReference type="SAM" id="Phobius"/>
    </source>
</evidence>
<dbReference type="EMBL" id="HACG01040683">
    <property type="protein sequence ID" value="CEK87548.1"/>
    <property type="molecule type" value="Transcribed_RNA"/>
</dbReference>
<dbReference type="Pfam" id="PF14997">
    <property type="entry name" value="CECR6_TMEM121"/>
    <property type="match status" value="1"/>
</dbReference>
<gene>
    <name evidence="3" type="primary">ORF159998</name>
</gene>
<reference evidence="3" key="1">
    <citation type="submission" date="2014-12" db="EMBL/GenBank/DDBJ databases">
        <title>Insight into the proteome of Arion vulgaris.</title>
        <authorList>
            <person name="Aradska J."/>
            <person name="Bulat T."/>
            <person name="Smidak R."/>
            <person name="Sarate P."/>
            <person name="Gangsoo J."/>
            <person name="Sialana F."/>
            <person name="Bilban M."/>
            <person name="Lubec G."/>
        </authorList>
    </citation>
    <scope>NUCLEOTIDE SEQUENCE</scope>
    <source>
        <tissue evidence="3">Skin</tissue>
    </source>
</reference>
<sequence length="344" mass="39058">MTKVGDYFVRFCTRLHDVPAAFLCVAIFILQTSIMNYYLIANISIGHWSWLGPDLINLTLLVASIINSYSALHGSGSRDENFYSLAWISWLLMSIFVSVKTIVIFNGVAVTLVEEDPSFFGPNTLKTAIALGSCVFFLLLTTQHDAPLGSEKKRYIEELTGTVVFDILDTVDILEILFKGKAVDTFWPGLREFILSVATLNLIIPTVPLLTLCKTKFGEDELDKKMIYLHRLLVVLAVNSPNLLIRLILWNVFSAAISPFSLKNLILIAMTVYEFYQHKKEKFQERNNHDNVEMKNMNGKNGTDNRSNLQHRVDNYKEDGTSENNFRKSLDMGFPIEDRIVTDL</sequence>
<dbReference type="PANTHER" id="PTHR47399:SF1">
    <property type="entry name" value="TRANSMEMBRANE PROTEIN 121B"/>
    <property type="match status" value="1"/>
</dbReference>
<dbReference type="AlphaFoldDB" id="A0A0B7B3E8"/>
<evidence type="ECO:0000313" key="3">
    <source>
        <dbReference type="EMBL" id="CEK87548.1"/>
    </source>
</evidence>
<dbReference type="PANTHER" id="PTHR47399">
    <property type="entry name" value="TRANSMEMBRANE PROTEIN 121B"/>
    <property type="match status" value="1"/>
</dbReference>
<dbReference type="InterPro" id="IPR032776">
    <property type="entry name" value="CECR6/TMEM121"/>
</dbReference>
<evidence type="ECO:0000256" key="1">
    <source>
        <dbReference type="ARBA" id="ARBA00007711"/>
    </source>
</evidence>
<feature type="transmembrane region" description="Helical" evidence="2">
    <location>
        <begin position="125"/>
        <end position="142"/>
    </location>
</feature>
<feature type="transmembrane region" description="Helical" evidence="2">
    <location>
        <begin position="84"/>
        <end position="113"/>
    </location>
</feature>
<keyword evidence="2" id="KW-1133">Transmembrane helix</keyword>
<keyword evidence="2" id="KW-0472">Membrane</keyword>
<organism evidence="3">
    <name type="scientific">Arion vulgaris</name>
    <dbReference type="NCBI Taxonomy" id="1028688"/>
    <lineage>
        <taxon>Eukaryota</taxon>
        <taxon>Metazoa</taxon>
        <taxon>Spiralia</taxon>
        <taxon>Lophotrochozoa</taxon>
        <taxon>Mollusca</taxon>
        <taxon>Gastropoda</taxon>
        <taxon>Heterobranchia</taxon>
        <taxon>Euthyneura</taxon>
        <taxon>Panpulmonata</taxon>
        <taxon>Eupulmonata</taxon>
        <taxon>Stylommatophora</taxon>
        <taxon>Helicina</taxon>
        <taxon>Arionoidea</taxon>
        <taxon>Arionidae</taxon>
        <taxon>Arion</taxon>
    </lineage>
</organism>